<evidence type="ECO:0000313" key="2">
    <source>
        <dbReference type="Proteomes" id="UP000249248"/>
    </source>
</evidence>
<sequence length="91" mass="10497">MLLGINNLKFISKKLKIMKNLITLIIFGIIVSFRIHAQNQIVIDSMPFTFEEQVATVFEHVDLMEVTNGNGLLYEHGFPLYDIGLEINFRK</sequence>
<gene>
    <name evidence="1" type="ORF">DNU06_16270</name>
</gene>
<keyword evidence="2" id="KW-1185">Reference proteome</keyword>
<protein>
    <submittedName>
        <fullName evidence="1">Uncharacterized protein</fullName>
    </submittedName>
</protein>
<proteinExistence type="predicted"/>
<name>A0A2W1MVI1_9FLAO</name>
<accession>A0A2W1MVI1</accession>
<evidence type="ECO:0000313" key="1">
    <source>
        <dbReference type="EMBL" id="PZE15827.1"/>
    </source>
</evidence>
<dbReference type="Proteomes" id="UP000249248">
    <property type="component" value="Unassembled WGS sequence"/>
</dbReference>
<dbReference type="AlphaFoldDB" id="A0A2W1MVI1"/>
<comment type="caution">
    <text evidence="1">The sequence shown here is derived from an EMBL/GenBank/DDBJ whole genome shotgun (WGS) entry which is preliminary data.</text>
</comment>
<reference evidence="1 2" key="1">
    <citation type="submission" date="2018-06" db="EMBL/GenBank/DDBJ databases">
        <title>The draft genome sequence of Crocinitomix sp. SM1701.</title>
        <authorList>
            <person name="Zhang X."/>
        </authorList>
    </citation>
    <scope>NUCLEOTIDE SEQUENCE [LARGE SCALE GENOMIC DNA]</scope>
    <source>
        <strain evidence="1 2">SM1701</strain>
    </source>
</reference>
<organism evidence="1 2">
    <name type="scientific">Putridiphycobacter roseus</name>
    <dbReference type="NCBI Taxonomy" id="2219161"/>
    <lineage>
        <taxon>Bacteria</taxon>
        <taxon>Pseudomonadati</taxon>
        <taxon>Bacteroidota</taxon>
        <taxon>Flavobacteriia</taxon>
        <taxon>Flavobacteriales</taxon>
        <taxon>Crocinitomicaceae</taxon>
        <taxon>Putridiphycobacter</taxon>
    </lineage>
</organism>
<dbReference type="EMBL" id="QKSB01000016">
    <property type="protein sequence ID" value="PZE15827.1"/>
    <property type="molecule type" value="Genomic_DNA"/>
</dbReference>